<dbReference type="SUPFAM" id="SSF48179">
    <property type="entry name" value="6-phosphogluconate dehydrogenase C-terminal domain-like"/>
    <property type="match status" value="1"/>
</dbReference>
<evidence type="ECO:0000259" key="3">
    <source>
        <dbReference type="Pfam" id="PF09130"/>
    </source>
</evidence>
<dbReference type="OrthoDB" id="9988102at2759"/>
<gene>
    <name evidence="4" type="ORF">P691DRAFT_657357</name>
</gene>
<evidence type="ECO:0000259" key="2">
    <source>
        <dbReference type="Pfam" id="PF03446"/>
    </source>
</evidence>
<comment type="caution">
    <text evidence="4">The sequence shown here is derived from an EMBL/GenBank/DDBJ whole genome shotgun (WGS) entry which is preliminary data.</text>
</comment>
<dbReference type="Gene3D" id="3.40.50.720">
    <property type="entry name" value="NAD(P)-binding Rossmann-like Domain"/>
    <property type="match status" value="1"/>
</dbReference>
<dbReference type="Gene3D" id="1.10.1040.10">
    <property type="entry name" value="N-(1-d-carboxylethyl)-l-norvaline Dehydrogenase, domain 2"/>
    <property type="match status" value="1"/>
</dbReference>
<dbReference type="GO" id="GO:0050661">
    <property type="term" value="F:NADP binding"/>
    <property type="evidence" value="ECO:0007669"/>
    <property type="project" value="InterPro"/>
</dbReference>
<comment type="similarity">
    <text evidence="1">Belongs to the HIBADH-related family. NP60 subfamily.</text>
</comment>
<feature type="domain" description="Phosphogluconate dehydrogenase NAD-binding putative C-terminal" evidence="3">
    <location>
        <begin position="209"/>
        <end position="271"/>
    </location>
</feature>
<dbReference type="Proteomes" id="UP000807342">
    <property type="component" value="Unassembled WGS sequence"/>
</dbReference>
<dbReference type="SUPFAM" id="SSF51735">
    <property type="entry name" value="NAD(P)-binding Rossmann-fold domains"/>
    <property type="match status" value="1"/>
</dbReference>
<sequence>MTPIISVIAAGAMGGGVARRLTDSGATVLTYLEGRSEQTRKRAQEAGVLDASLEEITQRSDFILSILPPRDAFSLAQRITQQLASHPRATDRQLIYADCNAVNVTTVKSISGLFEETSVAFVDACIIGGPPKGSHDPVFYGSVHPKDIEALRSFVGLSAWGLRTKALDGEGANIGDASALKMSYAGISKGLTGLMATMVLAAHSSSPATAEALISELNESQPELLHRLTVHLPRMLPKAYRWVGEMEEIAEFVGGGEGEIYRGLAKLYGRVENSIIGDGNDIRVLEQFVNAAEERLKGA</sequence>
<evidence type="ECO:0000313" key="4">
    <source>
        <dbReference type="EMBL" id="KAF9453927.1"/>
    </source>
</evidence>
<protein>
    <submittedName>
        <fullName evidence="4">6-phosphogluconate dehydrogenase C-terminal domain-like protein</fullName>
    </submittedName>
</protein>
<dbReference type="InterPro" id="IPR006115">
    <property type="entry name" value="6PGDH_NADP-bd"/>
</dbReference>
<dbReference type="InterPro" id="IPR008927">
    <property type="entry name" value="6-PGluconate_DH-like_C_sf"/>
</dbReference>
<proteinExistence type="inferred from homology"/>
<keyword evidence="5" id="KW-1185">Reference proteome</keyword>
<dbReference type="Pfam" id="PF03446">
    <property type="entry name" value="NAD_binding_2"/>
    <property type="match status" value="1"/>
</dbReference>
<evidence type="ECO:0000313" key="5">
    <source>
        <dbReference type="Proteomes" id="UP000807342"/>
    </source>
</evidence>
<dbReference type="PANTHER" id="PTHR43580:SF2">
    <property type="entry name" value="CYTOKINE-LIKE NUCLEAR FACTOR N-PAC"/>
    <property type="match status" value="1"/>
</dbReference>
<accession>A0A9P5XP11</accession>
<dbReference type="PANTHER" id="PTHR43580">
    <property type="entry name" value="OXIDOREDUCTASE GLYR1-RELATED"/>
    <property type="match status" value="1"/>
</dbReference>
<feature type="domain" description="6-phosphogluconate dehydrogenase NADP-binding" evidence="2">
    <location>
        <begin position="5"/>
        <end position="138"/>
    </location>
</feature>
<dbReference type="AlphaFoldDB" id="A0A9P5XP11"/>
<dbReference type="InterPro" id="IPR015814">
    <property type="entry name" value="Pgluconate_DH_NAD-bd_C"/>
</dbReference>
<dbReference type="Pfam" id="PF09130">
    <property type="entry name" value="DUF1932"/>
    <property type="match status" value="1"/>
</dbReference>
<organism evidence="4 5">
    <name type="scientific">Macrolepiota fuliginosa MF-IS2</name>
    <dbReference type="NCBI Taxonomy" id="1400762"/>
    <lineage>
        <taxon>Eukaryota</taxon>
        <taxon>Fungi</taxon>
        <taxon>Dikarya</taxon>
        <taxon>Basidiomycota</taxon>
        <taxon>Agaricomycotina</taxon>
        <taxon>Agaricomycetes</taxon>
        <taxon>Agaricomycetidae</taxon>
        <taxon>Agaricales</taxon>
        <taxon>Agaricineae</taxon>
        <taxon>Agaricaceae</taxon>
        <taxon>Macrolepiota</taxon>
    </lineage>
</organism>
<dbReference type="InterPro" id="IPR036291">
    <property type="entry name" value="NAD(P)-bd_dom_sf"/>
</dbReference>
<reference evidence="4" key="1">
    <citation type="submission" date="2020-11" db="EMBL/GenBank/DDBJ databases">
        <authorList>
            <consortium name="DOE Joint Genome Institute"/>
            <person name="Ahrendt S."/>
            <person name="Riley R."/>
            <person name="Andreopoulos W."/>
            <person name="Labutti K."/>
            <person name="Pangilinan J."/>
            <person name="Ruiz-Duenas F.J."/>
            <person name="Barrasa J.M."/>
            <person name="Sanchez-Garcia M."/>
            <person name="Camarero S."/>
            <person name="Miyauchi S."/>
            <person name="Serrano A."/>
            <person name="Linde D."/>
            <person name="Babiker R."/>
            <person name="Drula E."/>
            <person name="Ayuso-Fernandez I."/>
            <person name="Pacheco R."/>
            <person name="Padilla G."/>
            <person name="Ferreira P."/>
            <person name="Barriuso J."/>
            <person name="Kellner H."/>
            <person name="Castanera R."/>
            <person name="Alfaro M."/>
            <person name="Ramirez L."/>
            <person name="Pisabarro A.G."/>
            <person name="Kuo A."/>
            <person name="Tritt A."/>
            <person name="Lipzen A."/>
            <person name="He G."/>
            <person name="Yan M."/>
            <person name="Ng V."/>
            <person name="Cullen D."/>
            <person name="Martin F."/>
            <person name="Rosso M.-N."/>
            <person name="Henrissat B."/>
            <person name="Hibbett D."/>
            <person name="Martinez A.T."/>
            <person name="Grigoriev I.V."/>
        </authorList>
    </citation>
    <scope>NUCLEOTIDE SEQUENCE</scope>
    <source>
        <strain evidence="4">MF-IS2</strain>
    </source>
</reference>
<evidence type="ECO:0000256" key="1">
    <source>
        <dbReference type="ARBA" id="ARBA00007598"/>
    </source>
</evidence>
<name>A0A9P5XP11_9AGAR</name>
<dbReference type="InterPro" id="IPR013328">
    <property type="entry name" value="6PGD_dom2"/>
</dbReference>
<dbReference type="InterPro" id="IPR051265">
    <property type="entry name" value="HIBADH-related_NP60_sf"/>
</dbReference>
<dbReference type="EMBL" id="MU151057">
    <property type="protein sequence ID" value="KAF9453927.1"/>
    <property type="molecule type" value="Genomic_DNA"/>
</dbReference>